<comment type="caution">
    <text evidence="2">The sequence shown here is derived from an EMBL/GenBank/DDBJ whole genome shotgun (WGS) entry which is preliminary data.</text>
</comment>
<dbReference type="EMBL" id="JBHSTE010000004">
    <property type="protein sequence ID" value="MFC6333804.1"/>
    <property type="molecule type" value="Genomic_DNA"/>
</dbReference>
<keyword evidence="1" id="KW-1133">Transmembrane helix</keyword>
<feature type="transmembrane region" description="Helical" evidence="1">
    <location>
        <begin position="16"/>
        <end position="33"/>
    </location>
</feature>
<evidence type="ECO:0000313" key="3">
    <source>
        <dbReference type="Proteomes" id="UP001596233"/>
    </source>
</evidence>
<feature type="transmembrane region" description="Helical" evidence="1">
    <location>
        <begin position="772"/>
        <end position="794"/>
    </location>
</feature>
<gene>
    <name evidence="2" type="ORF">ACFP56_14340</name>
</gene>
<feature type="transmembrane region" description="Helical" evidence="1">
    <location>
        <begin position="244"/>
        <end position="270"/>
    </location>
</feature>
<evidence type="ECO:0000256" key="1">
    <source>
        <dbReference type="SAM" id="Phobius"/>
    </source>
</evidence>
<dbReference type="RefSeq" id="WP_379235650.1">
    <property type="nucleotide sequence ID" value="NZ_JBHSTE010000004.1"/>
</dbReference>
<organism evidence="2 3">
    <name type="scientific">Paenibacillus septentrionalis</name>
    <dbReference type="NCBI Taxonomy" id="429342"/>
    <lineage>
        <taxon>Bacteria</taxon>
        <taxon>Bacillati</taxon>
        <taxon>Bacillota</taxon>
        <taxon>Bacilli</taxon>
        <taxon>Bacillales</taxon>
        <taxon>Paenibacillaceae</taxon>
        <taxon>Paenibacillus</taxon>
    </lineage>
</organism>
<accession>A0ABW1V8L9</accession>
<feature type="transmembrane region" description="Helical" evidence="1">
    <location>
        <begin position="724"/>
        <end position="746"/>
    </location>
</feature>
<name>A0ABW1V8L9_9BACL</name>
<feature type="transmembrane region" description="Helical" evidence="1">
    <location>
        <begin position="695"/>
        <end position="717"/>
    </location>
</feature>
<feature type="transmembrane region" description="Helical" evidence="1">
    <location>
        <begin position="456"/>
        <end position="476"/>
    </location>
</feature>
<feature type="transmembrane region" description="Helical" evidence="1">
    <location>
        <begin position="637"/>
        <end position="659"/>
    </location>
</feature>
<protein>
    <recommendedName>
        <fullName evidence="4">ABC transporter permease</fullName>
    </recommendedName>
</protein>
<feature type="transmembrane region" description="Helical" evidence="1">
    <location>
        <begin position="334"/>
        <end position="351"/>
    </location>
</feature>
<feature type="transmembrane region" description="Helical" evidence="1">
    <location>
        <begin position="598"/>
        <end position="617"/>
    </location>
</feature>
<evidence type="ECO:0008006" key="4">
    <source>
        <dbReference type="Google" id="ProtNLM"/>
    </source>
</evidence>
<reference evidence="3" key="1">
    <citation type="journal article" date="2019" name="Int. J. Syst. Evol. Microbiol.">
        <title>The Global Catalogue of Microorganisms (GCM) 10K type strain sequencing project: providing services to taxonomists for standard genome sequencing and annotation.</title>
        <authorList>
            <consortium name="The Broad Institute Genomics Platform"/>
            <consortium name="The Broad Institute Genome Sequencing Center for Infectious Disease"/>
            <person name="Wu L."/>
            <person name="Ma J."/>
        </authorList>
    </citation>
    <scope>NUCLEOTIDE SEQUENCE [LARGE SCALE GENOMIC DNA]</scope>
    <source>
        <strain evidence="3">PCU 280</strain>
    </source>
</reference>
<dbReference type="Proteomes" id="UP001596233">
    <property type="component" value="Unassembled WGS sequence"/>
</dbReference>
<evidence type="ECO:0000313" key="2">
    <source>
        <dbReference type="EMBL" id="MFC6333804.1"/>
    </source>
</evidence>
<keyword evidence="1" id="KW-0812">Transmembrane</keyword>
<feature type="transmembrane region" description="Helical" evidence="1">
    <location>
        <begin position="393"/>
        <end position="412"/>
    </location>
</feature>
<keyword evidence="1" id="KW-0472">Membrane</keyword>
<sequence>MKLLLYELLKLGKKKIILVLIPILLFSNCLIYVQQELKMNRAIIEHREEYTTFEAQFRDLPLEQAYIQATENRAKLSGFQSYLAIQQANDPELARIFEADINYQQYGSLFPESEYWNDEAKLLRHTAFNYTILEHLEALIEHPEYVTQIEVQAENMLKHSIFNKPDSFSYRNIVKTPKDFADVKNLPLQLSLDYGVVSSTKFRNTDVIMLTIVLMLSIFLFSTEREQGQLMLLRSMKRGRAQLFTAKIQVLTGVTLVLSFLFYGSIMLLAHTLYGFGDDSRYIQSIGAFKFAHLPLTVHEYLISFLIGKLIICIMLSLLVAMFFLLFQNLSQSVLILALVFSFSYMAYRFIHPASYLNGLKYINIVSFLDISHMLTSYVNLNVWGYPVKREVVAIAVVGLAIILFTFASYVAFVRMNVQLGSGFLFVRTILEKITKLTDRSNRSVSNSWHEMKKQLLSARGWVIVAVAIFICIQDMNGAKMTMTHDQYYYNEYMKQLGGPLTEEKITFIEQEMHRLQTTGLESERIKKQYEAGEISFEHYLDAQYELDQLSLKERAFSDIYSQYRYLLTLEQTKDIEGYLVNLISADYLFKNVNRDQINAMIVVLLLTLYLASSYTIDQRNQVVNLLKTTKRGKKQWFHLVWLYGLAISSILLACIYIPQYVNTWRHYPQIDWQAPIQSLRQYGELDIAITLKQLAILTSITQWLSVVAISLVVLLLSHLLKKFSLTLLAGLVLVLCPTFATWLGYYEVATYTLHYPQVLYVTLPYQQIGELVGYMAALVLFITLCYAAAWNYYVDGKLWNSRLFSKHINKHTVKEAELD</sequence>
<feature type="transmembrane region" description="Helical" evidence="1">
    <location>
        <begin position="301"/>
        <end position="327"/>
    </location>
</feature>
<keyword evidence="3" id="KW-1185">Reference proteome</keyword>
<proteinExistence type="predicted"/>